<gene>
    <name evidence="2" type="ORF">BJ987_005269</name>
</gene>
<keyword evidence="3" id="KW-1185">Reference proteome</keyword>
<reference evidence="2 3" key="1">
    <citation type="submission" date="2021-03" db="EMBL/GenBank/DDBJ databases">
        <title>Sequencing the genomes of 1000 actinobacteria strains.</title>
        <authorList>
            <person name="Klenk H.-P."/>
        </authorList>
    </citation>
    <scope>NUCLEOTIDE SEQUENCE [LARGE SCALE GENOMIC DNA]</scope>
    <source>
        <strain evidence="2 3">DSM 45516</strain>
    </source>
</reference>
<evidence type="ECO:0000259" key="1">
    <source>
        <dbReference type="Pfam" id="PF03713"/>
    </source>
</evidence>
<dbReference type="PANTHER" id="PTHR36933:SF1">
    <property type="entry name" value="SLL0788 PROTEIN"/>
    <property type="match status" value="1"/>
</dbReference>
<evidence type="ECO:0000313" key="2">
    <source>
        <dbReference type="EMBL" id="MBP2192368.1"/>
    </source>
</evidence>
<dbReference type="Gene3D" id="1.20.1260.10">
    <property type="match status" value="1"/>
</dbReference>
<sequence>MERNIPGWIRLAALTAAGFTLLVLGAALRPLLFEETPTAATVLNTVEVGFAQDMTAHHQQALLMVQRLDPGAGPAVRRLAQQLADTQRMEIGTMLGWLRLANAAPLSSRPMAWMHTERTAPQHHSPATTTLRDTTMPGMATMAELDTLAAAKGRDAEILFLQLMIRHHEGGTTMAEAADELLRAGPVKEAARAMFQAQSQEIGIMSVLLTQLRA</sequence>
<dbReference type="EMBL" id="JAGGMR010000001">
    <property type="protein sequence ID" value="MBP2192368.1"/>
    <property type="molecule type" value="Genomic_DNA"/>
</dbReference>
<organism evidence="2 3">
    <name type="scientific">Nocardia goodfellowii</name>
    <dbReference type="NCBI Taxonomy" id="882446"/>
    <lineage>
        <taxon>Bacteria</taxon>
        <taxon>Bacillati</taxon>
        <taxon>Actinomycetota</taxon>
        <taxon>Actinomycetes</taxon>
        <taxon>Mycobacteriales</taxon>
        <taxon>Nocardiaceae</taxon>
        <taxon>Nocardia</taxon>
    </lineage>
</organism>
<protein>
    <submittedName>
        <fullName evidence="2">Uncharacterized protein (DUF305 family)</fullName>
    </submittedName>
</protein>
<dbReference type="Pfam" id="PF03713">
    <property type="entry name" value="DUF305"/>
    <property type="match status" value="1"/>
</dbReference>
<dbReference type="Proteomes" id="UP001519325">
    <property type="component" value="Unassembled WGS sequence"/>
</dbReference>
<comment type="caution">
    <text evidence="2">The sequence shown here is derived from an EMBL/GenBank/DDBJ whole genome shotgun (WGS) entry which is preliminary data.</text>
</comment>
<dbReference type="InterPro" id="IPR005183">
    <property type="entry name" value="DUF305_CopM-like"/>
</dbReference>
<dbReference type="InterPro" id="IPR012347">
    <property type="entry name" value="Ferritin-like"/>
</dbReference>
<evidence type="ECO:0000313" key="3">
    <source>
        <dbReference type="Proteomes" id="UP001519325"/>
    </source>
</evidence>
<accession>A0ABS4QMQ0</accession>
<name>A0ABS4QMQ0_9NOCA</name>
<dbReference type="RefSeq" id="WP_307869764.1">
    <property type="nucleotide sequence ID" value="NZ_JAGGMR010000001.1"/>
</dbReference>
<feature type="domain" description="DUF305" evidence="1">
    <location>
        <begin position="47"/>
        <end position="207"/>
    </location>
</feature>
<proteinExistence type="predicted"/>
<dbReference type="PANTHER" id="PTHR36933">
    <property type="entry name" value="SLL0788 PROTEIN"/>
    <property type="match status" value="1"/>
</dbReference>